<reference evidence="1 2" key="1">
    <citation type="submission" date="2018-08" db="EMBL/GenBank/DDBJ databases">
        <title>Comparative genomics of wild bee and flower associated Lactobacillus reveals potential adaptation to the bee host.</title>
        <authorList>
            <person name="Vuong H.Q."/>
            <person name="Mcfrederick Q.S."/>
        </authorList>
    </citation>
    <scope>NUCLEOTIDE SEQUENCE [LARGE SCALE GENOMIC DNA]</scope>
    <source>
        <strain evidence="1 2">HV_13</strain>
    </source>
</reference>
<dbReference type="NCBIfam" id="TIGR01547">
    <property type="entry name" value="phage_term_2"/>
    <property type="match status" value="1"/>
</dbReference>
<dbReference type="InterPro" id="IPR027417">
    <property type="entry name" value="P-loop_NTPase"/>
</dbReference>
<dbReference type="InterPro" id="IPR006437">
    <property type="entry name" value="Phage_terminase_lsu"/>
</dbReference>
<evidence type="ECO:0000313" key="1">
    <source>
        <dbReference type="EMBL" id="TPR23103.1"/>
    </source>
</evidence>
<dbReference type="Proteomes" id="UP000777560">
    <property type="component" value="Unassembled WGS sequence"/>
</dbReference>
<name>A0ABY2YUY4_9LACO</name>
<evidence type="ECO:0000313" key="2">
    <source>
        <dbReference type="Proteomes" id="UP000777560"/>
    </source>
</evidence>
<protein>
    <submittedName>
        <fullName evidence="1">PBSX family phage terminase large subunit</fullName>
    </submittedName>
</protein>
<comment type="caution">
    <text evidence="1">The sequence shown here is derived from an EMBL/GenBank/DDBJ whole genome shotgun (WGS) entry which is preliminary data.</text>
</comment>
<sequence>MAFLTKKQSHVLYMYKNSPLMKLMILTGAVRSGKTFLDNIIFLLETLRIAKLAKKYHIKRPQYILAGADSNSIYSNIIVELYNTFGMTFKFDKHNNFYIKHPNLPPVLIKQAYTSSIAGLNSIRGITAYGAYINEASLANEQVFNEIRNRCSGQGARVICDTNPDVPTHFLKGFIDKAEESKYILSETFTLDDNEENLDPNYVKSLKETTPSGMLYDRYILGKWTSGQGVVYEDFDYQRDVISDDEFKNAVRGHTLEYYCGLDWGYKHKGTIVLLCDDVQTGVTYMIKDYTRTDGNIDYWTQIAREIKEKYGYNIPFYCDSARPEYVDALKDDQDNASYGYKPRLAGIEMVSKKMRTGKFKVLKSGDNYFTKELFKYEWDDKTGFPIKKDDDVMDATKYGVATKIYIKRNRPTQNVTNDNAKVALESGLI</sequence>
<accession>A0ABY2YUY4</accession>
<dbReference type="Gene3D" id="3.40.50.300">
    <property type="entry name" value="P-loop containing nucleotide triphosphate hydrolases"/>
    <property type="match status" value="1"/>
</dbReference>
<proteinExistence type="predicted"/>
<gene>
    <name evidence="1" type="ORF">DY114_07280</name>
</gene>
<dbReference type="EMBL" id="QUAV01000006">
    <property type="protein sequence ID" value="TPR23103.1"/>
    <property type="molecule type" value="Genomic_DNA"/>
</dbReference>
<keyword evidence="2" id="KW-1185">Reference proteome</keyword>
<dbReference type="Gene3D" id="3.30.420.280">
    <property type="match status" value="1"/>
</dbReference>
<dbReference type="Pfam" id="PF03237">
    <property type="entry name" value="Terminase_6N"/>
    <property type="match status" value="1"/>
</dbReference>
<organism evidence="1 2">
    <name type="scientific">Apilactobacillus micheneri</name>
    <dbReference type="NCBI Taxonomy" id="1899430"/>
    <lineage>
        <taxon>Bacteria</taxon>
        <taxon>Bacillati</taxon>
        <taxon>Bacillota</taxon>
        <taxon>Bacilli</taxon>
        <taxon>Lactobacillales</taxon>
        <taxon>Lactobacillaceae</taxon>
        <taxon>Apilactobacillus</taxon>
    </lineage>
</organism>
<dbReference type="RefSeq" id="WP_140926043.1">
    <property type="nucleotide sequence ID" value="NZ_QUAU01000006.1"/>
</dbReference>